<dbReference type="InParanoid" id="Q7NPB0"/>
<evidence type="ECO:0000256" key="1">
    <source>
        <dbReference type="SAM" id="MobiDB-lite"/>
    </source>
</evidence>
<feature type="compositionally biased region" description="Gly residues" evidence="1">
    <location>
        <begin position="55"/>
        <end position="67"/>
    </location>
</feature>
<sequence length="169" mass="18312">MTGAQQTEALSKMWVMDSQSGEDTTATPTGKGALRPPLCSGPCLPSLGRETEQLSGGGNVSHTGGGSAEQPRPPKTIVTPGRARVPEALQAVLDRWPEVSARLDDRCLRNLVAYRHELRRIDQVLAMADAQPAGSFWRGVSAWVTMALKRGIVPVKMKISFRCCPWCMP</sequence>
<dbReference type="STRING" id="251221.gene:10757614"/>
<dbReference type="Proteomes" id="UP000000557">
    <property type="component" value="Chromosome"/>
</dbReference>
<gene>
    <name evidence="2" type="ordered locus">gll0145</name>
</gene>
<dbReference type="AlphaFoldDB" id="Q7NPB0"/>
<keyword evidence="3" id="KW-1185">Reference proteome</keyword>
<organism evidence="2 3">
    <name type="scientific">Gloeobacter violaceus (strain ATCC 29082 / PCC 7421)</name>
    <dbReference type="NCBI Taxonomy" id="251221"/>
    <lineage>
        <taxon>Bacteria</taxon>
        <taxon>Bacillati</taxon>
        <taxon>Cyanobacteriota</taxon>
        <taxon>Cyanophyceae</taxon>
        <taxon>Gloeobacterales</taxon>
        <taxon>Gloeobacteraceae</taxon>
        <taxon>Gloeobacter</taxon>
    </lineage>
</organism>
<name>Q7NPB0_GLOVI</name>
<proteinExistence type="predicted"/>
<evidence type="ECO:0000313" key="3">
    <source>
        <dbReference type="Proteomes" id="UP000000557"/>
    </source>
</evidence>
<feature type="compositionally biased region" description="Low complexity" evidence="1">
    <location>
        <begin position="34"/>
        <end position="48"/>
    </location>
</feature>
<reference evidence="2 3" key="1">
    <citation type="journal article" date="2003" name="DNA Res.">
        <title>Complete genome structure of Gloeobacter violaceus PCC 7421, a cyanobacterium that lacks thylakoids.</title>
        <authorList>
            <person name="Nakamura Y."/>
            <person name="Kaneko T."/>
            <person name="Sato S."/>
            <person name="Mimuro M."/>
            <person name="Miyashita H."/>
            <person name="Tsuchiya T."/>
            <person name="Sasamoto S."/>
            <person name="Watanabe A."/>
            <person name="Kawashima K."/>
            <person name="Kishida Y."/>
            <person name="Kiyokawa C."/>
            <person name="Kohara M."/>
            <person name="Matsumoto M."/>
            <person name="Matsuno A."/>
            <person name="Nakazaki N."/>
            <person name="Shimpo S."/>
            <person name="Takeuchi C."/>
            <person name="Yamada M."/>
            <person name="Tabata S."/>
        </authorList>
    </citation>
    <scope>NUCLEOTIDE SEQUENCE [LARGE SCALE GENOMIC DNA]</scope>
    <source>
        <strain evidence="3">ATCC 29082 / PCC 7421</strain>
    </source>
</reference>
<accession>Q7NPB0</accession>
<dbReference type="EnsemblBacteria" id="BAC88086">
    <property type="protein sequence ID" value="BAC88086"/>
    <property type="gene ID" value="BAC88086"/>
</dbReference>
<dbReference type="EMBL" id="BA000045">
    <property type="protein sequence ID" value="BAC88086.1"/>
    <property type="molecule type" value="Genomic_DNA"/>
</dbReference>
<dbReference type="HOGENOM" id="CLU_1576269_0_0_3"/>
<feature type="compositionally biased region" description="Polar residues" evidence="1">
    <location>
        <begin position="17"/>
        <end position="28"/>
    </location>
</feature>
<evidence type="ECO:0000313" key="2">
    <source>
        <dbReference type="EMBL" id="BAC88086.1"/>
    </source>
</evidence>
<dbReference type="KEGG" id="gvi:gll0145"/>
<reference evidence="2 3" key="2">
    <citation type="journal article" date="2003" name="DNA Res.">
        <title>Complete genome structure of Gloeobacter violaceus PCC 7421, a cyanobacterium that lacks thylakoids (supplement).</title>
        <authorList>
            <person name="Nakamura Y."/>
            <person name="Kaneko T."/>
            <person name="Sato S."/>
            <person name="Mimuro M."/>
            <person name="Miyashita H."/>
            <person name="Tsuchiya T."/>
            <person name="Sasamoto S."/>
            <person name="Watanabe A."/>
            <person name="Kawashima K."/>
            <person name="Kishida Y."/>
            <person name="Kiyokawa C."/>
            <person name="Kohara M."/>
            <person name="Matsumoto M."/>
            <person name="Matsuno A."/>
            <person name="Nakazaki N."/>
            <person name="Shimpo S."/>
            <person name="Takeuchi C."/>
            <person name="Yamada M."/>
            <person name="Tabata S."/>
        </authorList>
    </citation>
    <scope>NUCLEOTIDE SEQUENCE [LARGE SCALE GENOMIC DNA]</scope>
    <source>
        <strain evidence="3">ATCC 29082 / PCC 7421</strain>
    </source>
</reference>
<protein>
    <submittedName>
        <fullName evidence="2">Gll0145 protein</fullName>
    </submittedName>
</protein>
<feature type="region of interest" description="Disordered" evidence="1">
    <location>
        <begin position="1"/>
        <end position="80"/>
    </location>
</feature>